<evidence type="ECO:0000313" key="1">
    <source>
        <dbReference type="EMBL" id="KAG4420915.1"/>
    </source>
</evidence>
<dbReference type="Gene3D" id="3.30.360.10">
    <property type="entry name" value="Dihydrodipicolinate Reductase, domain 2"/>
    <property type="match status" value="1"/>
</dbReference>
<reference evidence="1" key="1">
    <citation type="submission" date="2021-02" db="EMBL/GenBank/DDBJ databases">
        <title>Genome sequence Cadophora malorum strain M34.</title>
        <authorList>
            <person name="Stefanovic E."/>
            <person name="Vu D."/>
            <person name="Scully C."/>
            <person name="Dijksterhuis J."/>
            <person name="Roader J."/>
            <person name="Houbraken J."/>
        </authorList>
    </citation>
    <scope>NUCLEOTIDE SEQUENCE</scope>
    <source>
        <strain evidence="1">M34</strain>
    </source>
</reference>
<keyword evidence="2" id="KW-1185">Reference proteome</keyword>
<evidence type="ECO:0000313" key="2">
    <source>
        <dbReference type="Proteomes" id="UP000664132"/>
    </source>
</evidence>
<proteinExistence type="predicted"/>
<accession>A0A8H7TFY5</accession>
<dbReference type="Proteomes" id="UP000664132">
    <property type="component" value="Unassembled WGS sequence"/>
</dbReference>
<dbReference type="EMBL" id="JAFJYH010000075">
    <property type="protein sequence ID" value="KAG4420915.1"/>
    <property type="molecule type" value="Genomic_DNA"/>
</dbReference>
<protein>
    <submittedName>
        <fullName evidence="1">Uncharacterized protein</fullName>
    </submittedName>
</protein>
<dbReference type="AlphaFoldDB" id="A0A8H7TFY5"/>
<comment type="caution">
    <text evidence="1">The sequence shown here is derived from an EMBL/GenBank/DDBJ whole genome shotgun (WGS) entry which is preliminary data.</text>
</comment>
<sequence>TLSSNAIVSLSHIAAPIDPVDDTGLRWNITGSEGVLEITIPKDMPWQMGPPAVLRGRFGRNVQALGKGVEVVEWEVEGEGSEIGEFPAANTRRIYEAFAAVKGGDGTRRGEYADFGESVELSG</sequence>
<organism evidence="1 2">
    <name type="scientific">Cadophora malorum</name>
    <dbReference type="NCBI Taxonomy" id="108018"/>
    <lineage>
        <taxon>Eukaryota</taxon>
        <taxon>Fungi</taxon>
        <taxon>Dikarya</taxon>
        <taxon>Ascomycota</taxon>
        <taxon>Pezizomycotina</taxon>
        <taxon>Leotiomycetes</taxon>
        <taxon>Helotiales</taxon>
        <taxon>Ploettnerulaceae</taxon>
        <taxon>Cadophora</taxon>
    </lineage>
</organism>
<gene>
    <name evidence="1" type="ORF">IFR04_005999</name>
</gene>
<name>A0A8H7TFY5_9HELO</name>
<feature type="non-terminal residue" evidence="1">
    <location>
        <position position="123"/>
    </location>
</feature>